<proteinExistence type="inferred from homology"/>
<evidence type="ECO:0000256" key="3">
    <source>
        <dbReference type="ARBA" id="ARBA00008061"/>
    </source>
</evidence>
<dbReference type="Pfam" id="PF09260">
    <property type="entry name" value="A_amylase_dom_C"/>
    <property type="match status" value="1"/>
</dbReference>
<organism evidence="19 20">
    <name type="scientific">Cadophora malorum</name>
    <dbReference type="NCBI Taxonomy" id="108018"/>
    <lineage>
        <taxon>Eukaryota</taxon>
        <taxon>Fungi</taxon>
        <taxon>Dikarya</taxon>
        <taxon>Ascomycota</taxon>
        <taxon>Pezizomycotina</taxon>
        <taxon>Leotiomycetes</taxon>
        <taxon>Helotiales</taxon>
        <taxon>Ploettnerulaceae</taxon>
        <taxon>Cadophora</taxon>
    </lineage>
</organism>
<gene>
    <name evidence="19" type="ORF">IFR04_012240</name>
</gene>
<dbReference type="PIRSF" id="PIRSF001024">
    <property type="entry name" value="Alph-amyl_fung"/>
    <property type="match status" value="1"/>
</dbReference>
<feature type="site" description="Transition state stabilizer" evidence="14">
    <location>
        <position position="315"/>
    </location>
</feature>
<dbReference type="InterPro" id="IPR006047">
    <property type="entry name" value="GH13_cat_dom"/>
</dbReference>
<evidence type="ECO:0000256" key="1">
    <source>
        <dbReference type="ARBA" id="ARBA00000548"/>
    </source>
</evidence>
<feature type="binding site" evidence="16">
    <location>
        <position position="141"/>
    </location>
    <ligand>
        <name>substrate</name>
    </ligand>
</feature>
<evidence type="ECO:0000256" key="12">
    <source>
        <dbReference type="ARBA" id="ARBA00023295"/>
    </source>
</evidence>
<dbReference type="GO" id="GO:0016052">
    <property type="term" value="P:carbohydrate catabolic process"/>
    <property type="evidence" value="ECO:0007669"/>
    <property type="project" value="InterPro"/>
</dbReference>
<dbReference type="InterPro" id="IPR013777">
    <property type="entry name" value="A-amylase-like"/>
</dbReference>
<comment type="similarity">
    <text evidence="3">Belongs to the glycosyl hydrolase 13 family.</text>
</comment>
<protein>
    <recommendedName>
        <fullName evidence="4">alpha-amylase</fullName>
        <ecNumber evidence="4">3.2.1.1</ecNumber>
    </recommendedName>
</protein>
<feature type="signal peptide" evidence="17">
    <location>
        <begin position="1"/>
        <end position="19"/>
    </location>
</feature>
<feature type="active site" description="Nucleophile" evidence="13">
    <location>
        <position position="224"/>
    </location>
</feature>
<feature type="disulfide bond" evidence="15">
    <location>
        <begin position="258"/>
        <end position="301"/>
    </location>
</feature>
<accession>A0A8H7T3P2</accession>
<evidence type="ECO:0000256" key="8">
    <source>
        <dbReference type="ARBA" id="ARBA00022837"/>
    </source>
</evidence>
<sequence length="500" mass="54502">MKFNSAVLALAIFSSSASALSAAQWKSQSIYQVITDRFARTDNSTTATCNTGDGIYCGGSWRGIINKLDYIQNMGFTAIWISPIVKNLEGNSADGESYHGYWAQDIYSLNDHFGTEQDLLDLSAALHGRGMYLMVDVVTNHMGYLGCGTCVDYSVFNPFNSESYYHDFCLINYDDLNSIKTCWEGDNIVSLPDLRTEDSDVLNVWKTWITDLVAKYNIDGIRLDSAQQVDNAFLEPFETAAGVYVVGEVFNGDPNYVCPYQNDVSGVMNYPAYYWIRGAFESTSGSISNLVNGINTMKSTCSDTTLLGSFMENHDVPRFASVTTDYSLAKNAIGFTILADGVPIIYEGQEQHYTGGDVPYNRDAIWYSGYSTTATLYTFISAINQIRNQAIFKDPTYLTYKAYPVYSDSTTIAMRKGFTGYQIVSVFSNLGASGGSYTLALGSSATGFTAGMQVVEVVGCTLYTVDGSGNLQVAMSGGLPRVFYPLAQLSGSGVCSAVTG</sequence>
<keyword evidence="7" id="KW-0378">Hydrolase</keyword>
<feature type="binding site" evidence="16">
    <location>
        <position position="362"/>
    </location>
    <ligand>
        <name>substrate</name>
    </ligand>
</feature>
<keyword evidence="9 15" id="KW-1015">Disulfide bond</keyword>
<dbReference type="InterPro" id="IPR015340">
    <property type="entry name" value="A_amylase_C_dom"/>
</dbReference>
<dbReference type="GO" id="GO:0004556">
    <property type="term" value="F:alpha-amylase activity"/>
    <property type="evidence" value="ECO:0007669"/>
    <property type="project" value="UniProtKB-EC"/>
</dbReference>
<feature type="disulfide bond" evidence="15">
    <location>
        <begin position="49"/>
        <end position="57"/>
    </location>
</feature>
<evidence type="ECO:0000256" key="6">
    <source>
        <dbReference type="ARBA" id="ARBA00022729"/>
    </source>
</evidence>
<evidence type="ECO:0000256" key="4">
    <source>
        <dbReference type="ARBA" id="ARBA00012595"/>
    </source>
</evidence>
<evidence type="ECO:0000256" key="7">
    <source>
        <dbReference type="ARBA" id="ARBA00022801"/>
    </source>
</evidence>
<feature type="chain" id="PRO_5034456120" description="alpha-amylase" evidence="17">
    <location>
        <begin position="20"/>
        <end position="500"/>
    </location>
</feature>
<dbReference type="SUPFAM" id="SSF51011">
    <property type="entry name" value="Glycosyl hydrolase domain"/>
    <property type="match status" value="1"/>
</dbReference>
<evidence type="ECO:0000256" key="13">
    <source>
        <dbReference type="PIRSR" id="PIRSR001024-1"/>
    </source>
</evidence>
<name>A0A8H7T3P2_9HELO</name>
<dbReference type="Pfam" id="PF00128">
    <property type="entry name" value="Alpha-amylase"/>
    <property type="match status" value="1"/>
</dbReference>
<dbReference type="SUPFAM" id="SSF51445">
    <property type="entry name" value="(Trans)glycosidases"/>
    <property type="match status" value="1"/>
</dbReference>
<keyword evidence="10" id="KW-0325">Glycoprotein</keyword>
<feature type="disulfide bond" evidence="15">
    <location>
        <begin position="460"/>
        <end position="495"/>
    </location>
</feature>
<reference evidence="19" key="1">
    <citation type="submission" date="2021-02" db="EMBL/GenBank/DDBJ databases">
        <title>Genome sequence Cadophora malorum strain M34.</title>
        <authorList>
            <person name="Stefanovic E."/>
            <person name="Vu D."/>
            <person name="Scully C."/>
            <person name="Dijksterhuis J."/>
            <person name="Roader J."/>
            <person name="Houbraken J."/>
        </authorList>
    </citation>
    <scope>NUCLEOTIDE SEQUENCE</scope>
    <source>
        <strain evidence="19">M34</strain>
    </source>
</reference>
<comment type="cofactor">
    <cofactor evidence="2">
        <name>Ca(2+)</name>
        <dbReference type="ChEBI" id="CHEBI:29108"/>
    </cofactor>
</comment>
<evidence type="ECO:0000313" key="19">
    <source>
        <dbReference type="EMBL" id="KAG4414634.1"/>
    </source>
</evidence>
<comment type="catalytic activity">
    <reaction evidence="1">
        <text>Endohydrolysis of (1-&gt;4)-alpha-D-glucosidic linkages in polysaccharides containing three or more (1-&gt;4)-alpha-linked D-glucose units.</text>
        <dbReference type="EC" id="3.2.1.1"/>
    </reaction>
</comment>
<evidence type="ECO:0000256" key="10">
    <source>
        <dbReference type="ARBA" id="ARBA00023180"/>
    </source>
</evidence>
<evidence type="ECO:0000259" key="18">
    <source>
        <dbReference type="SMART" id="SM00642"/>
    </source>
</evidence>
<dbReference type="SMART" id="SM00642">
    <property type="entry name" value="Aamy"/>
    <property type="match status" value="1"/>
</dbReference>
<dbReference type="EC" id="3.2.1.1" evidence="4"/>
<dbReference type="EMBL" id="JAFJYH010000256">
    <property type="protein sequence ID" value="KAG4414634.1"/>
    <property type="molecule type" value="Genomic_DNA"/>
</dbReference>
<evidence type="ECO:0000256" key="9">
    <source>
        <dbReference type="ARBA" id="ARBA00023157"/>
    </source>
</evidence>
<comment type="caution">
    <text evidence="19">The sequence shown here is derived from an EMBL/GenBank/DDBJ whole genome shotgun (WGS) entry which is preliminary data.</text>
</comment>
<dbReference type="PANTHER" id="PTHR10357:SF215">
    <property type="entry name" value="ALPHA-AMYLASE 1"/>
    <property type="match status" value="1"/>
</dbReference>
<dbReference type="PANTHER" id="PTHR10357">
    <property type="entry name" value="ALPHA-AMYLASE FAMILY MEMBER"/>
    <property type="match status" value="1"/>
</dbReference>
<dbReference type="FunFam" id="3.20.20.80:FF:000120">
    <property type="entry name" value="Alpha-amylase A"/>
    <property type="match status" value="1"/>
</dbReference>
<feature type="binding site" evidence="16">
    <location>
        <position position="315"/>
    </location>
    <ligand>
        <name>substrate</name>
    </ligand>
</feature>
<dbReference type="InterPro" id="IPR013780">
    <property type="entry name" value="Glyco_hydro_b"/>
</dbReference>
<keyword evidence="12" id="KW-0326">Glycosidase</keyword>
<dbReference type="Gene3D" id="3.20.20.80">
    <property type="entry name" value="Glycosidases"/>
    <property type="match status" value="1"/>
</dbReference>
<evidence type="ECO:0000256" key="5">
    <source>
        <dbReference type="ARBA" id="ARBA00022723"/>
    </source>
</evidence>
<feature type="binding site" evidence="16">
    <location>
        <position position="252"/>
    </location>
    <ligand>
        <name>substrate</name>
    </ligand>
</feature>
<dbReference type="OrthoDB" id="204980at2759"/>
<evidence type="ECO:0000256" key="2">
    <source>
        <dbReference type="ARBA" id="ARBA00001913"/>
    </source>
</evidence>
<evidence type="ECO:0000313" key="20">
    <source>
        <dbReference type="Proteomes" id="UP000664132"/>
    </source>
</evidence>
<dbReference type="GO" id="GO:0005509">
    <property type="term" value="F:calcium ion binding"/>
    <property type="evidence" value="ECO:0007669"/>
    <property type="project" value="InterPro"/>
</dbReference>
<dbReference type="InterPro" id="IPR017853">
    <property type="entry name" value="GH"/>
</dbReference>
<keyword evidence="6 17" id="KW-0732">Signal</keyword>
<keyword evidence="11" id="KW-0119">Carbohydrate metabolism</keyword>
<feature type="disulfide bond" evidence="15">
    <location>
        <begin position="169"/>
        <end position="182"/>
    </location>
</feature>
<feature type="binding site" evidence="16">
    <location>
        <position position="222"/>
    </location>
    <ligand>
        <name>substrate</name>
    </ligand>
</feature>
<feature type="active site" description="Proton donor" evidence="13">
    <location>
        <position position="248"/>
    </location>
</feature>
<feature type="domain" description="Glycosyl hydrolase family 13 catalytic" evidence="18">
    <location>
        <begin position="32"/>
        <end position="387"/>
    </location>
</feature>
<evidence type="ECO:0000256" key="11">
    <source>
        <dbReference type="ARBA" id="ARBA00023277"/>
    </source>
</evidence>
<evidence type="ECO:0000256" key="16">
    <source>
        <dbReference type="PIRSR" id="PIRSR001024-5"/>
    </source>
</evidence>
<feature type="binding site" evidence="16">
    <location>
        <position position="102"/>
    </location>
    <ligand>
        <name>substrate</name>
    </ligand>
</feature>
<evidence type="ECO:0000256" key="15">
    <source>
        <dbReference type="PIRSR" id="PIRSR001024-4"/>
    </source>
</evidence>
<dbReference type="CDD" id="cd11319">
    <property type="entry name" value="AmyAc_euk_AmyA"/>
    <property type="match status" value="1"/>
</dbReference>
<dbReference type="Proteomes" id="UP000664132">
    <property type="component" value="Unassembled WGS sequence"/>
</dbReference>
<dbReference type="Gene3D" id="2.60.40.1180">
    <property type="entry name" value="Golgi alpha-mannosidase II"/>
    <property type="match status" value="1"/>
</dbReference>
<keyword evidence="20" id="KW-1185">Reference proteome</keyword>
<evidence type="ECO:0000256" key="17">
    <source>
        <dbReference type="SAM" id="SignalP"/>
    </source>
</evidence>
<dbReference type="AlphaFoldDB" id="A0A8H7T3P2"/>
<keyword evidence="8" id="KW-0106">Calcium</keyword>
<keyword evidence="5" id="KW-0479">Metal-binding</keyword>
<evidence type="ECO:0000256" key="14">
    <source>
        <dbReference type="PIRSR" id="PIRSR001024-2"/>
    </source>
</evidence>